<reference evidence="1" key="2">
    <citation type="submission" date="2020-09" db="EMBL/GenBank/DDBJ databases">
        <authorList>
            <person name="Sun Q."/>
            <person name="Zhou Y."/>
        </authorList>
    </citation>
    <scope>NUCLEOTIDE SEQUENCE</scope>
    <source>
        <strain evidence="1">CGMCC 1.15763</strain>
    </source>
</reference>
<protein>
    <submittedName>
        <fullName evidence="1">Membrane protein</fullName>
    </submittedName>
</protein>
<dbReference type="Gene3D" id="2.50.20.10">
    <property type="entry name" value="Lipoprotein localisation LolA/LolB/LppX"/>
    <property type="match status" value="1"/>
</dbReference>
<sequence>MKKHIAYYFIFSFFTLISGLQAQQADAKTLLDKVSKTMTSYSNMSIEFSSSLTNEEAGILEGDEPPIKGDIIISGEKYLLNYLGTTFLFNGKNLVVINHDEKEININEGDFDNEDGFIYPSKLFSFYKEGYTYKLGAKKTIKGKKIQFIDLTPIDSESEIVQVQLAIDIKVNHIYQLIQLGANAAKTTLTITDFKSNQKLLPTTFTLNKAEYLKKNYSID</sequence>
<dbReference type="InterPro" id="IPR004564">
    <property type="entry name" value="OM_lipoprot_carrier_LolA-like"/>
</dbReference>
<dbReference type="EMBL" id="BMJW01000003">
    <property type="protein sequence ID" value="GGH03363.1"/>
    <property type="molecule type" value="Genomic_DNA"/>
</dbReference>
<comment type="caution">
    <text evidence="1">The sequence shown here is derived from an EMBL/GenBank/DDBJ whole genome shotgun (WGS) entry which is preliminary data.</text>
</comment>
<keyword evidence="2" id="KW-1185">Reference proteome</keyword>
<reference evidence="1" key="1">
    <citation type="journal article" date="2014" name="Int. J. Syst. Evol. Microbiol.">
        <title>Complete genome sequence of Corynebacterium casei LMG S-19264T (=DSM 44701T), isolated from a smear-ripened cheese.</title>
        <authorList>
            <consortium name="US DOE Joint Genome Institute (JGI-PGF)"/>
            <person name="Walter F."/>
            <person name="Albersmeier A."/>
            <person name="Kalinowski J."/>
            <person name="Ruckert C."/>
        </authorList>
    </citation>
    <scope>NUCLEOTIDE SEQUENCE</scope>
    <source>
        <strain evidence="1">CGMCC 1.15763</strain>
    </source>
</reference>
<dbReference type="AlphaFoldDB" id="A0A917MHA8"/>
<accession>A0A917MHA8</accession>
<proteinExistence type="predicted"/>
<dbReference type="CDD" id="cd16325">
    <property type="entry name" value="LolA"/>
    <property type="match status" value="1"/>
</dbReference>
<organism evidence="1 2">
    <name type="scientific">Polaribacter pacificus</name>
    <dbReference type="NCBI Taxonomy" id="1775173"/>
    <lineage>
        <taxon>Bacteria</taxon>
        <taxon>Pseudomonadati</taxon>
        <taxon>Bacteroidota</taxon>
        <taxon>Flavobacteriia</taxon>
        <taxon>Flavobacteriales</taxon>
        <taxon>Flavobacteriaceae</taxon>
    </lineage>
</organism>
<name>A0A917MHA8_9FLAO</name>
<evidence type="ECO:0000313" key="1">
    <source>
        <dbReference type="EMBL" id="GGH03363.1"/>
    </source>
</evidence>
<dbReference type="Proteomes" id="UP000633278">
    <property type="component" value="Unassembled WGS sequence"/>
</dbReference>
<gene>
    <name evidence="1" type="primary">lolA</name>
    <name evidence="1" type="ORF">GCM10011416_22850</name>
</gene>
<evidence type="ECO:0000313" key="2">
    <source>
        <dbReference type="Proteomes" id="UP000633278"/>
    </source>
</evidence>
<dbReference type="RefSeq" id="WP_188599485.1">
    <property type="nucleotide sequence ID" value="NZ_BMJW01000003.1"/>
</dbReference>